<dbReference type="OrthoDB" id="283424at2759"/>
<evidence type="ECO:0000313" key="2">
    <source>
        <dbReference type="EMBL" id="CEJ80198.1"/>
    </source>
</evidence>
<accession>A0A0A1SJ91</accession>
<sequence>MASAHSAARLCALTCRRAPQLSRLPRLQVVAKPFQTNRTISTTTSRWAEDDKQEPATEQQTEVDLKSLREMYNDKMTPEVLSQLDELAKVNGFNNIDDLANSQFAEGSKALSGMRGFNEDLTRFDVGKPLRRGHLWHDPEDFDSVQEDLDPFDEDDMTSLAHNKLDELREQRHFNRLAVWEMPLLAKLAKPFEPPTEKQVLRWRFTTYMGETHPAESKVVVEFCPEDLGLTKVQTEKLKKLVGPRYNPEKEIVKMSCENYEHQAQNQSYLLKLIDDLIAAAKDSKDTFEDIPLDVRHHTKSKPKPRFPKEWRLTEERRAELDAIRQRIAIEDVKKADDGLLMDGGKKIESYLMLKAAEEQEKQREAEALTISAGRGGRTATAARARR</sequence>
<dbReference type="EMBL" id="CDHN01000001">
    <property type="protein sequence ID" value="CEJ80198.1"/>
    <property type="molecule type" value="Genomic_DNA"/>
</dbReference>
<reference evidence="2 3" key="1">
    <citation type="journal article" date="2015" name="Genome Announc.">
        <title>Draft Genome Sequence and Gene Annotation of the Entomopathogenic Fungus Verticillium hemipterigenum.</title>
        <authorList>
            <person name="Horn F."/>
            <person name="Habel A."/>
            <person name="Scharf D.H."/>
            <person name="Dworschak J."/>
            <person name="Brakhage A.A."/>
            <person name="Guthke R."/>
            <person name="Hertweck C."/>
            <person name="Linde J."/>
        </authorList>
    </citation>
    <scope>NUCLEOTIDE SEQUENCE [LARGE SCALE GENOMIC DNA]</scope>
</reference>
<dbReference type="Proteomes" id="UP000039046">
    <property type="component" value="Unassembled WGS sequence"/>
</dbReference>
<evidence type="ECO:0000259" key="1">
    <source>
        <dbReference type="Pfam" id="PF10213"/>
    </source>
</evidence>
<name>A0A0A1SJ91_9HYPO</name>
<dbReference type="AlphaFoldDB" id="A0A0A1SJ91"/>
<dbReference type="PANTHER" id="PTHR13490:SF0">
    <property type="entry name" value="SMALL RIBOSOMAL SUBUNIT PROTEIN MS35"/>
    <property type="match status" value="1"/>
</dbReference>
<protein>
    <recommendedName>
        <fullName evidence="1">Small ribosomal subunit protein mS35 mitochondrial conserved domain-containing protein</fullName>
    </recommendedName>
</protein>
<dbReference type="GO" id="GO:0032543">
    <property type="term" value="P:mitochondrial translation"/>
    <property type="evidence" value="ECO:0007669"/>
    <property type="project" value="InterPro"/>
</dbReference>
<dbReference type="InterPro" id="IPR019349">
    <property type="entry name" value="Ribosomal_mS35_mit"/>
</dbReference>
<dbReference type="PANTHER" id="PTHR13490">
    <property type="entry name" value="MITOCHONDRIAL 28S RIBOSOMAL PROTEIN S28"/>
    <property type="match status" value="1"/>
</dbReference>
<dbReference type="GO" id="GO:0003735">
    <property type="term" value="F:structural constituent of ribosome"/>
    <property type="evidence" value="ECO:0007669"/>
    <property type="project" value="InterPro"/>
</dbReference>
<keyword evidence="3" id="KW-1185">Reference proteome</keyword>
<feature type="domain" description="Small ribosomal subunit protein mS35 mitochondrial conserved" evidence="1">
    <location>
        <begin position="191"/>
        <end position="311"/>
    </location>
</feature>
<dbReference type="HOGENOM" id="CLU_051514_0_0_1"/>
<dbReference type="InterPro" id="IPR039848">
    <property type="entry name" value="Ribosomal_mS35_mt"/>
</dbReference>
<gene>
    <name evidence="2" type="ORF">VHEMI00399</name>
</gene>
<dbReference type="GO" id="GO:0005763">
    <property type="term" value="C:mitochondrial small ribosomal subunit"/>
    <property type="evidence" value="ECO:0007669"/>
    <property type="project" value="TreeGrafter"/>
</dbReference>
<proteinExistence type="predicted"/>
<evidence type="ECO:0000313" key="3">
    <source>
        <dbReference type="Proteomes" id="UP000039046"/>
    </source>
</evidence>
<organism evidence="2 3">
    <name type="scientific">[Torrubiella] hemipterigena</name>
    <dbReference type="NCBI Taxonomy" id="1531966"/>
    <lineage>
        <taxon>Eukaryota</taxon>
        <taxon>Fungi</taxon>
        <taxon>Dikarya</taxon>
        <taxon>Ascomycota</taxon>
        <taxon>Pezizomycotina</taxon>
        <taxon>Sordariomycetes</taxon>
        <taxon>Hypocreomycetidae</taxon>
        <taxon>Hypocreales</taxon>
        <taxon>Clavicipitaceae</taxon>
        <taxon>Clavicipitaceae incertae sedis</taxon>
        <taxon>'Torrubiella' clade</taxon>
    </lineage>
</organism>
<dbReference type="Pfam" id="PF10213">
    <property type="entry name" value="MRP-S28"/>
    <property type="match status" value="1"/>
</dbReference>
<dbReference type="STRING" id="1531966.A0A0A1SJ91"/>